<name>A0A1I0CHQ3_9ACTN</name>
<keyword evidence="2" id="KW-1185">Reference proteome</keyword>
<organism evidence="1 2">
    <name type="scientific">Geodermatophilus poikilotrophus</name>
    <dbReference type="NCBI Taxonomy" id="1333667"/>
    <lineage>
        <taxon>Bacteria</taxon>
        <taxon>Bacillati</taxon>
        <taxon>Actinomycetota</taxon>
        <taxon>Actinomycetes</taxon>
        <taxon>Geodermatophilales</taxon>
        <taxon>Geodermatophilaceae</taxon>
        <taxon>Geodermatophilus</taxon>
    </lineage>
</organism>
<evidence type="ECO:0000313" key="2">
    <source>
        <dbReference type="Proteomes" id="UP000198507"/>
    </source>
</evidence>
<dbReference type="OrthoDB" id="5193124at2"/>
<reference evidence="2" key="1">
    <citation type="submission" date="2016-10" db="EMBL/GenBank/DDBJ databases">
        <authorList>
            <person name="Varghese N."/>
            <person name="Submissions S."/>
        </authorList>
    </citation>
    <scope>NUCLEOTIDE SEQUENCE [LARGE SCALE GENOMIC DNA]</scope>
    <source>
        <strain evidence="2">DSM 44209</strain>
    </source>
</reference>
<protein>
    <submittedName>
        <fullName evidence="1">Uncharacterized protein</fullName>
    </submittedName>
</protein>
<accession>A0A1I0CHQ3</accession>
<gene>
    <name evidence="1" type="ORF">SAMN04488546_1574</name>
</gene>
<sequence>MREFIDEVAVLSRWLGRDVATDLDAVVPDWNVFRFHDAVVFEPDVSECVDCMYLVCGESVREFSPSRVTIDEAYAELVDGRALPAVA</sequence>
<dbReference type="Proteomes" id="UP000198507">
    <property type="component" value="Unassembled WGS sequence"/>
</dbReference>
<proteinExistence type="predicted"/>
<dbReference type="RefSeq" id="WP_091441929.1">
    <property type="nucleotide sequence ID" value="NZ_FOIE01000003.1"/>
</dbReference>
<evidence type="ECO:0000313" key="1">
    <source>
        <dbReference type="EMBL" id="SET18676.1"/>
    </source>
</evidence>
<dbReference type="AlphaFoldDB" id="A0A1I0CHQ3"/>
<dbReference type="EMBL" id="FOIE01000003">
    <property type="protein sequence ID" value="SET18676.1"/>
    <property type="molecule type" value="Genomic_DNA"/>
</dbReference>